<dbReference type="AlphaFoldDB" id="A6WAV2"/>
<dbReference type="KEGG" id="kra:Krad_2465"/>
<evidence type="ECO:0000313" key="1">
    <source>
        <dbReference type="EMBL" id="ABS03941.1"/>
    </source>
</evidence>
<dbReference type="Proteomes" id="UP000001116">
    <property type="component" value="Chromosome"/>
</dbReference>
<name>A6WAV2_KINRD</name>
<protein>
    <submittedName>
        <fullName evidence="1">Uncharacterized protein</fullName>
    </submittedName>
</protein>
<accession>A6WAV2</accession>
<evidence type="ECO:0000313" key="2">
    <source>
        <dbReference type="Proteomes" id="UP000001116"/>
    </source>
</evidence>
<keyword evidence="2" id="KW-1185">Reference proteome</keyword>
<proteinExistence type="predicted"/>
<dbReference type="HOGENOM" id="CLU_690344_0_0_11"/>
<gene>
    <name evidence="1" type="ordered locus">Krad_2465</name>
</gene>
<reference evidence="2" key="1">
    <citation type="journal article" date="2008" name="PLoS ONE">
        <title>Survival in nuclear waste, extreme resistance, and potential applications gleaned from the genome sequence of Kineococcus radiotolerans SRS30216.</title>
        <authorList>
            <person name="Bagwell C.E."/>
            <person name="Bhat S."/>
            <person name="Hawkins G.M."/>
            <person name="Smith B.W."/>
            <person name="Biswas T."/>
            <person name="Hoover T.R."/>
            <person name="Saunders E."/>
            <person name="Han C.S."/>
            <person name="Tsodikov O.V."/>
            <person name="Shimkets L.J."/>
        </authorList>
    </citation>
    <scope>NUCLEOTIDE SEQUENCE [LARGE SCALE GENOMIC DNA]</scope>
    <source>
        <strain evidence="2">ATCC BAA-149 / DSM 14245 / SRS30216</strain>
    </source>
</reference>
<organism evidence="1 2">
    <name type="scientific">Kineococcus radiotolerans (strain ATCC BAA-149 / DSM 14245 / SRS30216)</name>
    <dbReference type="NCBI Taxonomy" id="266940"/>
    <lineage>
        <taxon>Bacteria</taxon>
        <taxon>Bacillati</taxon>
        <taxon>Actinomycetota</taxon>
        <taxon>Actinomycetes</taxon>
        <taxon>Kineosporiales</taxon>
        <taxon>Kineosporiaceae</taxon>
        <taxon>Kineococcus</taxon>
    </lineage>
</organism>
<dbReference type="EMBL" id="CP000750">
    <property type="protein sequence ID" value="ABS03941.1"/>
    <property type="molecule type" value="Genomic_DNA"/>
</dbReference>
<sequence>MTMTGWAQPLLIHPSTPRLTPVTGSTLTSSQLTDVLTMAWIELGPPAVAVELLHRTGDWLTTLDAAGFLDLDTHPDGTPRATLRWAEAIAAIDPNAPPGPLPADLPHARHHRGVLRIAAALASAVPVDLGATLGDMDRPTTAHVLAAISRSSQAHLEWLDPRLPDGRPSARWTYRDVGVLTDWPTAPDPPQDTELPLWPARIEEEAVARAAAARPAPLAGLPLSEHVAAVLEHLRPIAREFRYETLGMWGAPGVLSDGVDIDPDEASFTGPCPQPASGEERVWLRRHVDPQRRYLLLVPAGVDLHTVPFHRLTQAGVTTISTAPPEPDAPPIVAGTDLRNPTGGWTVVRIGDVLAQVTHLEDEVTGIYWIRADGQNVGVSIPTRPRQAVERLLSWPGVP</sequence>